<dbReference type="EC" id="3.1.1.-" evidence="6"/>
<protein>
    <recommendedName>
        <fullName evidence="6">Pectin acetylesterase</fullName>
        <ecNumber evidence="6">3.1.1.-</ecNumber>
    </recommendedName>
</protein>
<dbReference type="AlphaFoldDB" id="A0A371I1C2"/>
<evidence type="ECO:0000256" key="4">
    <source>
        <dbReference type="ARBA" id="ARBA00022512"/>
    </source>
</evidence>
<dbReference type="Pfam" id="PF03283">
    <property type="entry name" value="PAE"/>
    <property type="match status" value="1"/>
</dbReference>
<evidence type="ECO:0000256" key="6">
    <source>
        <dbReference type="RuleBase" id="RU363114"/>
    </source>
</evidence>
<dbReference type="STRING" id="157652.A0A371I1C2"/>
<dbReference type="EMBL" id="QJKJ01001200">
    <property type="protein sequence ID" value="RDY08832.1"/>
    <property type="molecule type" value="Genomic_DNA"/>
</dbReference>
<dbReference type="PANTHER" id="PTHR21562">
    <property type="entry name" value="NOTUM-RELATED"/>
    <property type="match status" value="1"/>
</dbReference>
<evidence type="ECO:0000256" key="1">
    <source>
        <dbReference type="ARBA" id="ARBA00003534"/>
    </source>
</evidence>
<dbReference type="GO" id="GO:0016787">
    <property type="term" value="F:hydrolase activity"/>
    <property type="evidence" value="ECO:0007669"/>
    <property type="project" value="UniProtKB-KW"/>
</dbReference>
<comment type="similarity">
    <text evidence="3 6">Belongs to the pectinacetylesterase family.</text>
</comment>
<organism evidence="7 8">
    <name type="scientific">Mucuna pruriens</name>
    <name type="common">Velvet bean</name>
    <name type="synonym">Dolichos pruriens</name>
    <dbReference type="NCBI Taxonomy" id="157652"/>
    <lineage>
        <taxon>Eukaryota</taxon>
        <taxon>Viridiplantae</taxon>
        <taxon>Streptophyta</taxon>
        <taxon>Embryophyta</taxon>
        <taxon>Tracheophyta</taxon>
        <taxon>Spermatophyta</taxon>
        <taxon>Magnoliopsida</taxon>
        <taxon>eudicotyledons</taxon>
        <taxon>Gunneridae</taxon>
        <taxon>Pentapetalae</taxon>
        <taxon>rosids</taxon>
        <taxon>fabids</taxon>
        <taxon>Fabales</taxon>
        <taxon>Fabaceae</taxon>
        <taxon>Papilionoideae</taxon>
        <taxon>50 kb inversion clade</taxon>
        <taxon>NPAAA clade</taxon>
        <taxon>indigoferoid/millettioid clade</taxon>
        <taxon>Phaseoleae</taxon>
        <taxon>Mucuna</taxon>
    </lineage>
</organism>
<dbReference type="PANTHER" id="PTHR21562:SF69">
    <property type="entry name" value="PECTIN ACETYLESTERASE 9"/>
    <property type="match status" value="1"/>
</dbReference>
<reference evidence="7" key="1">
    <citation type="submission" date="2018-05" db="EMBL/GenBank/DDBJ databases">
        <title>Draft genome of Mucuna pruriens seed.</title>
        <authorList>
            <person name="Nnadi N.E."/>
            <person name="Vos R."/>
            <person name="Hasami M.H."/>
            <person name="Devisetty U.K."/>
            <person name="Aguiy J.C."/>
        </authorList>
    </citation>
    <scope>NUCLEOTIDE SEQUENCE [LARGE SCALE GENOMIC DNA]</scope>
    <source>
        <strain evidence="7">JCA_2017</strain>
    </source>
</reference>
<comment type="subcellular location">
    <subcellularLocation>
        <location evidence="2 6">Secreted</location>
        <location evidence="2 6">Cell wall</location>
    </subcellularLocation>
</comment>
<comment type="function">
    <text evidence="1 6">Hydrolyzes acetyl esters in homogalacturonan regions of pectin. In type I primary cell wall, galacturonic acid residues of pectin can be acetylated at the O-2 and O-3 positions. Decreasing the degree of acetylation of pectin gels in vitro alters their physical properties.</text>
</comment>
<evidence type="ECO:0000256" key="2">
    <source>
        <dbReference type="ARBA" id="ARBA00004191"/>
    </source>
</evidence>
<keyword evidence="8" id="KW-1185">Reference proteome</keyword>
<sequence length="101" mass="11355">MNITQQHFISKGKRFGKSLFATFYHKALLSGCSAGGLATFHHCDDFAKYLPTNASVKCLSDAGFFLDERDISLNHTMRFFVKSLVQLQAEDNRAIGYVKKC</sequence>
<keyword evidence="6" id="KW-0378">Hydrolase</keyword>
<dbReference type="OrthoDB" id="1728742at2759"/>
<keyword evidence="5 6" id="KW-0961">Cell wall biogenesis/degradation</keyword>
<gene>
    <name evidence="7" type="primary">PAE9</name>
    <name evidence="7" type="ORF">CR513_06896</name>
</gene>
<name>A0A371I1C2_MUCPR</name>
<dbReference type="GO" id="GO:0071555">
    <property type="term" value="P:cell wall organization"/>
    <property type="evidence" value="ECO:0007669"/>
    <property type="project" value="UniProtKB-KW"/>
</dbReference>
<accession>A0A371I1C2</accession>
<evidence type="ECO:0000313" key="8">
    <source>
        <dbReference type="Proteomes" id="UP000257109"/>
    </source>
</evidence>
<evidence type="ECO:0000313" key="7">
    <source>
        <dbReference type="EMBL" id="RDY08832.1"/>
    </source>
</evidence>
<evidence type="ECO:0000256" key="5">
    <source>
        <dbReference type="ARBA" id="ARBA00023316"/>
    </source>
</evidence>
<evidence type="ECO:0000256" key="3">
    <source>
        <dbReference type="ARBA" id="ARBA00005784"/>
    </source>
</evidence>
<dbReference type="Proteomes" id="UP000257109">
    <property type="component" value="Unassembled WGS sequence"/>
</dbReference>
<proteinExistence type="inferred from homology"/>
<dbReference type="InterPro" id="IPR004963">
    <property type="entry name" value="PAE/NOTUM"/>
</dbReference>
<comment type="caution">
    <text evidence="7">The sequence shown here is derived from an EMBL/GenBank/DDBJ whole genome shotgun (WGS) entry which is preliminary data.</text>
</comment>
<keyword evidence="6" id="KW-0964">Secreted</keyword>
<feature type="non-terminal residue" evidence="7">
    <location>
        <position position="1"/>
    </location>
</feature>
<keyword evidence="4 6" id="KW-0134">Cell wall</keyword>